<keyword evidence="4" id="KW-1185">Reference proteome</keyword>
<protein>
    <submittedName>
        <fullName evidence="3">SFRS3</fullName>
    </submittedName>
</protein>
<dbReference type="Gene3D" id="3.30.70.330">
    <property type="match status" value="1"/>
</dbReference>
<evidence type="ECO:0000313" key="3">
    <source>
        <dbReference type="EMBL" id="CAF2858591.1"/>
    </source>
</evidence>
<dbReference type="AlphaFoldDB" id="A0A7R8CLH3"/>
<dbReference type="OrthoDB" id="5970at2759"/>
<dbReference type="InterPro" id="IPR050907">
    <property type="entry name" value="SRSF"/>
</dbReference>
<name>A0A7R8CLH3_LEPSM</name>
<dbReference type="PANTHER" id="PTHR23147">
    <property type="entry name" value="SERINE/ARGININE RICH SPLICING FACTOR"/>
    <property type="match status" value="1"/>
</dbReference>
<dbReference type="EMBL" id="HG994594">
    <property type="protein sequence ID" value="CAF2858591.1"/>
    <property type="molecule type" value="Genomic_DNA"/>
</dbReference>
<dbReference type="Proteomes" id="UP000675881">
    <property type="component" value="Chromosome 15"/>
</dbReference>
<dbReference type="InterPro" id="IPR035979">
    <property type="entry name" value="RBD_domain_sf"/>
</dbReference>
<dbReference type="CDD" id="cd12373">
    <property type="entry name" value="RRM_SRSF3_like"/>
    <property type="match status" value="1"/>
</dbReference>
<feature type="compositionally biased region" description="Basic and acidic residues" evidence="2">
    <location>
        <begin position="144"/>
        <end position="176"/>
    </location>
</feature>
<gene>
    <name evidence="3" type="ORF">LSAA_5766</name>
</gene>
<sequence>MNPGFAIVHTPPRLVYQLLAERIKILIYQASNVKMSRGNRDRNYNCKVYVGNLGDNASKHELEDVFRRYGKVRSVWVARNPPGFAFVEFEDERDAEDASKALDGSRICGVRATVEMSSRKKRNRRVGGRDYRRRYDSGRSSSSGRRDDRSKRTSNRGRRDSRTPSRDRSFSRERNN</sequence>
<evidence type="ECO:0000256" key="2">
    <source>
        <dbReference type="SAM" id="MobiDB-lite"/>
    </source>
</evidence>
<evidence type="ECO:0000256" key="1">
    <source>
        <dbReference type="PROSITE-ProRule" id="PRU00176"/>
    </source>
</evidence>
<dbReference type="SMART" id="SM00360">
    <property type="entry name" value="RRM"/>
    <property type="match status" value="1"/>
</dbReference>
<feature type="region of interest" description="Disordered" evidence="2">
    <location>
        <begin position="117"/>
        <end position="176"/>
    </location>
</feature>
<dbReference type="SUPFAM" id="SSF54928">
    <property type="entry name" value="RNA-binding domain, RBD"/>
    <property type="match status" value="1"/>
</dbReference>
<reference evidence="3" key="1">
    <citation type="submission" date="2021-02" db="EMBL/GenBank/DDBJ databases">
        <authorList>
            <person name="Bekaert M."/>
        </authorList>
    </citation>
    <scope>NUCLEOTIDE SEQUENCE</scope>
    <source>
        <strain evidence="3">IoA-00</strain>
    </source>
</reference>
<keyword evidence="1" id="KW-0694">RNA-binding</keyword>
<dbReference type="FunFam" id="3.30.70.330:FF:001074">
    <property type="entry name" value="Splicing factor, arginine/serine-rich 7"/>
    <property type="match status" value="1"/>
</dbReference>
<dbReference type="Pfam" id="PF00076">
    <property type="entry name" value="RRM_1"/>
    <property type="match status" value="1"/>
</dbReference>
<proteinExistence type="predicted"/>
<dbReference type="InterPro" id="IPR000504">
    <property type="entry name" value="RRM_dom"/>
</dbReference>
<dbReference type="PROSITE" id="PS50102">
    <property type="entry name" value="RRM"/>
    <property type="match status" value="1"/>
</dbReference>
<organism evidence="3 4">
    <name type="scientific">Lepeophtheirus salmonis</name>
    <name type="common">Salmon louse</name>
    <name type="synonym">Caligus salmonis</name>
    <dbReference type="NCBI Taxonomy" id="72036"/>
    <lineage>
        <taxon>Eukaryota</taxon>
        <taxon>Metazoa</taxon>
        <taxon>Ecdysozoa</taxon>
        <taxon>Arthropoda</taxon>
        <taxon>Crustacea</taxon>
        <taxon>Multicrustacea</taxon>
        <taxon>Hexanauplia</taxon>
        <taxon>Copepoda</taxon>
        <taxon>Siphonostomatoida</taxon>
        <taxon>Caligidae</taxon>
        <taxon>Lepeophtheirus</taxon>
    </lineage>
</organism>
<feature type="compositionally biased region" description="Basic and acidic residues" evidence="2">
    <location>
        <begin position="127"/>
        <end position="137"/>
    </location>
</feature>
<dbReference type="GO" id="GO:0003723">
    <property type="term" value="F:RNA binding"/>
    <property type="evidence" value="ECO:0007669"/>
    <property type="project" value="UniProtKB-UniRule"/>
</dbReference>
<evidence type="ECO:0000313" key="4">
    <source>
        <dbReference type="Proteomes" id="UP000675881"/>
    </source>
</evidence>
<accession>A0A7R8CLH3</accession>
<dbReference type="InterPro" id="IPR012677">
    <property type="entry name" value="Nucleotide-bd_a/b_plait_sf"/>
</dbReference>